<dbReference type="EMBL" id="FMZO01000012">
    <property type="protein sequence ID" value="SDD73070.1"/>
    <property type="molecule type" value="Genomic_DNA"/>
</dbReference>
<protein>
    <submittedName>
        <fullName evidence="1">Uncharacterized protein</fullName>
    </submittedName>
</protein>
<evidence type="ECO:0000313" key="1">
    <source>
        <dbReference type="EMBL" id="SDD73070.1"/>
    </source>
</evidence>
<dbReference type="RefSeq" id="WP_176954485.1">
    <property type="nucleotide sequence ID" value="NZ_FMZO01000012.1"/>
</dbReference>
<reference evidence="2" key="1">
    <citation type="submission" date="2016-10" db="EMBL/GenBank/DDBJ databases">
        <authorList>
            <person name="Varghese N."/>
            <person name="Submissions S."/>
        </authorList>
    </citation>
    <scope>NUCLEOTIDE SEQUENCE [LARGE SCALE GENOMIC DNA]</scope>
    <source>
        <strain evidence="2">DSM 25811 / CCM 8410 / LMG 26954 / E90</strain>
    </source>
</reference>
<evidence type="ECO:0000313" key="2">
    <source>
        <dbReference type="Proteomes" id="UP000198757"/>
    </source>
</evidence>
<keyword evidence="2" id="KW-1185">Reference proteome</keyword>
<feature type="non-terminal residue" evidence="1">
    <location>
        <position position="1"/>
    </location>
</feature>
<sequence length="95" mass="10579">AREKKLHPQWVVEKEWRLRCVEAGLEEISLLILELETHKAQLQKQAVLPGEVPAGRPEDPPDPLIVPVIKTAYVQKEAGLPAANRIVPVNGYRSG</sequence>
<name>A0A1G6X4G1_NIADE</name>
<proteinExistence type="predicted"/>
<organism evidence="1 2">
    <name type="scientific">Niabella drilacis (strain DSM 25811 / CCM 8410 / CCUG 62505 / LMG 26954 / E90)</name>
    <dbReference type="NCBI Taxonomy" id="1285928"/>
    <lineage>
        <taxon>Bacteria</taxon>
        <taxon>Pseudomonadati</taxon>
        <taxon>Bacteroidota</taxon>
        <taxon>Chitinophagia</taxon>
        <taxon>Chitinophagales</taxon>
        <taxon>Chitinophagaceae</taxon>
        <taxon>Niabella</taxon>
    </lineage>
</organism>
<gene>
    <name evidence="1" type="ORF">SAMN04487894_112131</name>
</gene>
<accession>A0A1G6X4G1</accession>
<dbReference type="AlphaFoldDB" id="A0A1G6X4G1"/>
<dbReference type="Proteomes" id="UP000198757">
    <property type="component" value="Unassembled WGS sequence"/>
</dbReference>